<feature type="domain" description="GHMP kinase N-terminal" evidence="8">
    <location>
        <begin position="121"/>
        <end position="209"/>
    </location>
</feature>
<dbReference type="PIRSF" id="PIRSF000530">
    <property type="entry name" value="Galactokinase"/>
    <property type="match status" value="1"/>
</dbReference>
<dbReference type="Gene3D" id="3.30.230.10">
    <property type="match status" value="1"/>
</dbReference>
<accession>A0A834M0A1</accession>
<evidence type="ECO:0000256" key="2">
    <source>
        <dbReference type="ARBA" id="ARBA00022723"/>
    </source>
</evidence>
<evidence type="ECO:0000256" key="1">
    <source>
        <dbReference type="ARBA" id="ARBA00022679"/>
    </source>
</evidence>
<dbReference type="InterPro" id="IPR006206">
    <property type="entry name" value="Mevalonate/galactokinase"/>
</dbReference>
<keyword evidence="7" id="KW-0119">Carbohydrate metabolism</keyword>
<dbReference type="Gene3D" id="3.30.70.890">
    <property type="entry name" value="GHMP kinase, C-terminal domain"/>
    <property type="match status" value="1"/>
</dbReference>
<reference evidence="10" key="1">
    <citation type="submission" date="2019-11" db="EMBL/GenBank/DDBJ databases">
        <authorList>
            <person name="Liu Y."/>
            <person name="Hou J."/>
            <person name="Li T.-Q."/>
            <person name="Guan C.-H."/>
            <person name="Wu X."/>
            <person name="Wu H.-Z."/>
            <person name="Ling F."/>
            <person name="Zhang R."/>
            <person name="Shi X.-G."/>
            <person name="Ren J.-P."/>
            <person name="Chen E.-F."/>
            <person name="Sun J.-M."/>
        </authorList>
    </citation>
    <scope>NUCLEOTIDE SEQUENCE</scope>
    <source>
        <strain evidence="10">Adult_tree_wgs_1</strain>
        <tissue evidence="10">Leaves</tissue>
    </source>
</reference>
<name>A0A834M0A1_RHOSS</name>
<keyword evidence="1" id="KW-0808">Transferase</keyword>
<dbReference type="GO" id="GO:0006012">
    <property type="term" value="P:galactose metabolic process"/>
    <property type="evidence" value="ECO:0007669"/>
    <property type="project" value="TreeGrafter"/>
</dbReference>
<evidence type="ECO:0000259" key="8">
    <source>
        <dbReference type="Pfam" id="PF00288"/>
    </source>
</evidence>
<gene>
    <name evidence="10" type="ORF">RHSIM_Rhsim01G0113000</name>
</gene>
<keyword evidence="4" id="KW-0418">Kinase</keyword>
<evidence type="ECO:0000256" key="5">
    <source>
        <dbReference type="ARBA" id="ARBA00022840"/>
    </source>
</evidence>
<dbReference type="InterPro" id="IPR014721">
    <property type="entry name" value="Ribsml_uS5_D2-typ_fold_subgr"/>
</dbReference>
<dbReference type="GO" id="GO:0005524">
    <property type="term" value="F:ATP binding"/>
    <property type="evidence" value="ECO:0007669"/>
    <property type="project" value="UniProtKB-KW"/>
</dbReference>
<keyword evidence="2" id="KW-0479">Metal-binding</keyword>
<protein>
    <recommendedName>
        <fullName evidence="12">Galacturonokinase</fullName>
    </recommendedName>
</protein>
<organism evidence="10 11">
    <name type="scientific">Rhododendron simsii</name>
    <name type="common">Sims's rhododendron</name>
    <dbReference type="NCBI Taxonomy" id="118357"/>
    <lineage>
        <taxon>Eukaryota</taxon>
        <taxon>Viridiplantae</taxon>
        <taxon>Streptophyta</taxon>
        <taxon>Embryophyta</taxon>
        <taxon>Tracheophyta</taxon>
        <taxon>Spermatophyta</taxon>
        <taxon>Magnoliopsida</taxon>
        <taxon>eudicotyledons</taxon>
        <taxon>Gunneridae</taxon>
        <taxon>Pentapetalae</taxon>
        <taxon>asterids</taxon>
        <taxon>Ericales</taxon>
        <taxon>Ericaceae</taxon>
        <taxon>Ericoideae</taxon>
        <taxon>Rhodoreae</taxon>
        <taxon>Rhododendron</taxon>
    </lineage>
</organism>
<dbReference type="InterPro" id="IPR020568">
    <property type="entry name" value="Ribosomal_Su5_D2-typ_SF"/>
</dbReference>
<comment type="caution">
    <text evidence="10">The sequence shown here is derived from an EMBL/GenBank/DDBJ whole genome shotgun (WGS) entry which is preliminary data.</text>
</comment>
<dbReference type="InterPro" id="IPR013750">
    <property type="entry name" value="GHMP_kinase_C_dom"/>
</dbReference>
<evidence type="ECO:0000256" key="7">
    <source>
        <dbReference type="ARBA" id="ARBA00023277"/>
    </source>
</evidence>
<dbReference type="InterPro" id="IPR006204">
    <property type="entry name" value="GHMP_kinase_N_dom"/>
</dbReference>
<dbReference type="InterPro" id="IPR036554">
    <property type="entry name" value="GHMP_kinase_C_sf"/>
</dbReference>
<dbReference type="EMBL" id="WJXA01000001">
    <property type="protein sequence ID" value="KAF7152323.1"/>
    <property type="molecule type" value="Genomic_DNA"/>
</dbReference>
<dbReference type="GO" id="GO:0005829">
    <property type="term" value="C:cytosol"/>
    <property type="evidence" value="ECO:0007669"/>
    <property type="project" value="TreeGrafter"/>
</dbReference>
<dbReference type="GO" id="GO:0016773">
    <property type="term" value="F:phosphotransferase activity, alcohol group as acceptor"/>
    <property type="evidence" value="ECO:0007669"/>
    <property type="project" value="InterPro"/>
</dbReference>
<evidence type="ECO:0008006" key="12">
    <source>
        <dbReference type="Google" id="ProtNLM"/>
    </source>
</evidence>
<dbReference type="GO" id="GO:0016301">
    <property type="term" value="F:kinase activity"/>
    <property type="evidence" value="ECO:0007669"/>
    <property type="project" value="UniProtKB-KW"/>
</dbReference>
<dbReference type="Pfam" id="PF00288">
    <property type="entry name" value="GHMP_kinases_N"/>
    <property type="match status" value="1"/>
</dbReference>
<dbReference type="SUPFAM" id="SSF55060">
    <property type="entry name" value="GHMP Kinase, C-terminal domain"/>
    <property type="match status" value="1"/>
</dbReference>
<dbReference type="Proteomes" id="UP000626092">
    <property type="component" value="Unassembled WGS sequence"/>
</dbReference>
<dbReference type="FunFam" id="3.30.70.890:FF:000001">
    <property type="entry name" value="Galactokinase"/>
    <property type="match status" value="1"/>
</dbReference>
<keyword evidence="3" id="KW-0547">Nucleotide-binding</keyword>
<dbReference type="OrthoDB" id="275179at2759"/>
<evidence type="ECO:0000313" key="11">
    <source>
        <dbReference type="Proteomes" id="UP000626092"/>
    </source>
</evidence>
<dbReference type="SUPFAM" id="SSF54211">
    <property type="entry name" value="Ribosomal protein S5 domain 2-like"/>
    <property type="match status" value="1"/>
</dbReference>
<feature type="domain" description="GHMP kinase C-terminal" evidence="9">
    <location>
        <begin position="332"/>
        <end position="408"/>
    </location>
</feature>
<keyword evidence="6" id="KW-0460">Magnesium</keyword>
<dbReference type="PANTHER" id="PTHR10457">
    <property type="entry name" value="MEVALONATE KINASE/GALACTOKINASE"/>
    <property type="match status" value="1"/>
</dbReference>
<evidence type="ECO:0000313" key="10">
    <source>
        <dbReference type="EMBL" id="KAF7152323.1"/>
    </source>
</evidence>
<keyword evidence="11" id="KW-1185">Reference proteome</keyword>
<keyword evidence="5" id="KW-0067">ATP-binding</keyword>
<sequence length="436" mass="47197">MGKVSWPSNAKLDEMKKLVAEIAGRCTEDVRVVVSPYRICPLGAHVDHQGGTVSAMTINKGILLGFVPSGDSQVILHSGQFEGEVRFSVDKILRPIHIVKASDNINESGASKLQQECTWGNYAQGALYALQSRGNVLTQGIIGFVSGSEDLDSSGLSSSAAVGVAYLLAFESANNLDVSPAENIEYDRLIENEYLGLKNGILDQSAILLSSYGCLTCMNCKTKEHKLVRLPEFQNLETEKPKAYRILLAFSGLKQALTSNPGYNRRVAECQEAARLLLHATGNEAIEPLLSNVEPAAYETHKSKLEPTLARRAEHYFSENVRVAKGLDAWASGQLEDFGKLISASGLSSIQNYECGCEPLIQLYEILVRAPGVYGARFSGAGFRGCCIGFVDADSANEAASFVRNEYQKLQPKLASQINSKNAVLICDPGDCAHVI</sequence>
<dbReference type="PRINTS" id="PR00959">
    <property type="entry name" value="MEVGALKINASE"/>
</dbReference>
<dbReference type="AlphaFoldDB" id="A0A834M0A1"/>
<evidence type="ECO:0000259" key="9">
    <source>
        <dbReference type="Pfam" id="PF08544"/>
    </source>
</evidence>
<evidence type="ECO:0000256" key="6">
    <source>
        <dbReference type="ARBA" id="ARBA00022842"/>
    </source>
</evidence>
<dbReference type="Pfam" id="PF08544">
    <property type="entry name" value="GHMP_kinases_C"/>
    <property type="match status" value="1"/>
</dbReference>
<proteinExistence type="predicted"/>
<evidence type="ECO:0000256" key="3">
    <source>
        <dbReference type="ARBA" id="ARBA00022741"/>
    </source>
</evidence>
<evidence type="ECO:0000256" key="4">
    <source>
        <dbReference type="ARBA" id="ARBA00022777"/>
    </source>
</evidence>
<dbReference type="PANTHER" id="PTHR10457:SF6">
    <property type="entry name" value="GALACTURONOKINASE"/>
    <property type="match status" value="1"/>
</dbReference>
<dbReference type="GO" id="GO:0046872">
    <property type="term" value="F:metal ion binding"/>
    <property type="evidence" value="ECO:0007669"/>
    <property type="project" value="UniProtKB-KW"/>
</dbReference>